<dbReference type="Gene3D" id="3.40.50.10490">
    <property type="entry name" value="Glucose-6-phosphate isomerase like protein, domain 1"/>
    <property type="match status" value="1"/>
</dbReference>
<dbReference type="CDD" id="cd05005">
    <property type="entry name" value="SIS_PHI"/>
    <property type="match status" value="1"/>
</dbReference>
<dbReference type="GeneID" id="64054397"/>
<dbReference type="EMBL" id="BDEC01000060">
    <property type="protein sequence ID" value="GBD68733.1"/>
    <property type="molecule type" value="Genomic_DNA"/>
</dbReference>
<dbReference type="InterPro" id="IPR017552">
    <property type="entry name" value="PHI/rmpB"/>
</dbReference>
<organism evidence="3 4">
    <name type="scientific">Tetragenococcus halophilus subsp. halophilus</name>
    <dbReference type="NCBI Taxonomy" id="1513897"/>
    <lineage>
        <taxon>Bacteria</taxon>
        <taxon>Bacillati</taxon>
        <taxon>Bacillota</taxon>
        <taxon>Bacilli</taxon>
        <taxon>Lactobacillales</taxon>
        <taxon>Enterococcaceae</taxon>
        <taxon>Tetragenococcus</taxon>
    </lineage>
</organism>
<accession>A0A2H6D9W7</accession>
<keyword evidence="4" id="KW-1185">Reference proteome</keyword>
<gene>
    <name evidence="3" type="ORF">TEHN7118_1539</name>
</gene>
<dbReference type="NCBIfam" id="TIGR03127">
    <property type="entry name" value="RuMP_HxlB"/>
    <property type="match status" value="1"/>
</dbReference>
<protein>
    <recommendedName>
        <fullName evidence="2">SIS domain-containing protein</fullName>
    </recommendedName>
</protein>
<evidence type="ECO:0000259" key="2">
    <source>
        <dbReference type="PROSITE" id="PS51464"/>
    </source>
</evidence>
<sequence length="188" mass="20192">MPSERLQEIVSEISEHSKEIDSQSIEKVAKMCCEANRIFVAGTGRSGFAARGFANRLMQLGFNAYFVGETTTTSIATGDLLVIGSGSGKTNSLSIDASVAKKLGAKLVTLTIYPEASIGKQADSIIVIPGETPKDDDSGSKNSVTSMQPMGTLFEQLSWLTYDALVSELMEITGKTEKSMFLRHANLE</sequence>
<dbReference type="AlphaFoldDB" id="A0A2H6D9W7"/>
<dbReference type="GO" id="GO:1901135">
    <property type="term" value="P:carbohydrate derivative metabolic process"/>
    <property type="evidence" value="ECO:0007669"/>
    <property type="project" value="InterPro"/>
</dbReference>
<dbReference type="PROSITE" id="PS51464">
    <property type="entry name" value="SIS"/>
    <property type="match status" value="1"/>
</dbReference>
<reference evidence="3 4" key="1">
    <citation type="submission" date="2016-05" db="EMBL/GenBank/DDBJ databases">
        <title>Whole genome sequencing of Tetragenococcus halophilus subsp. halophilus NISL 7118.</title>
        <authorList>
            <person name="Shiwa Y."/>
            <person name="Nishimura I."/>
            <person name="Yoshikawa H."/>
            <person name="Koyama Y."/>
            <person name="Oguma T."/>
        </authorList>
    </citation>
    <scope>NUCLEOTIDE SEQUENCE [LARGE SCALE GENOMIC DNA]</scope>
    <source>
        <strain evidence="3 4">NISL 7118</strain>
    </source>
</reference>
<dbReference type="GO" id="GO:0016853">
    <property type="term" value="F:isomerase activity"/>
    <property type="evidence" value="ECO:0007669"/>
    <property type="project" value="InterPro"/>
</dbReference>
<dbReference type="SUPFAM" id="SSF53697">
    <property type="entry name" value="SIS domain"/>
    <property type="match status" value="1"/>
</dbReference>
<name>A0A2H6D9W7_TETHA</name>
<dbReference type="InterPro" id="IPR001347">
    <property type="entry name" value="SIS_dom"/>
</dbReference>
<evidence type="ECO:0000256" key="1">
    <source>
        <dbReference type="ARBA" id="ARBA00009235"/>
    </source>
</evidence>
<comment type="similarity">
    <text evidence="1">Belongs to the SIS family. PHI subfamily.</text>
</comment>
<evidence type="ECO:0000313" key="3">
    <source>
        <dbReference type="EMBL" id="GBD68733.1"/>
    </source>
</evidence>
<dbReference type="GO" id="GO:0097367">
    <property type="term" value="F:carbohydrate derivative binding"/>
    <property type="evidence" value="ECO:0007669"/>
    <property type="project" value="InterPro"/>
</dbReference>
<dbReference type="Proteomes" id="UP000236214">
    <property type="component" value="Unassembled WGS sequence"/>
</dbReference>
<proteinExistence type="inferred from homology"/>
<dbReference type="InterPro" id="IPR046348">
    <property type="entry name" value="SIS_dom_sf"/>
</dbReference>
<feature type="domain" description="SIS" evidence="2">
    <location>
        <begin position="28"/>
        <end position="175"/>
    </location>
</feature>
<dbReference type="Pfam" id="PF01380">
    <property type="entry name" value="SIS"/>
    <property type="match status" value="1"/>
</dbReference>
<dbReference type="PANTHER" id="PTHR43443">
    <property type="entry name" value="3-HEXULOSE-6-PHOSPHATE ISOMERASE"/>
    <property type="match status" value="1"/>
</dbReference>
<dbReference type="RefSeq" id="WP_069029079.1">
    <property type="nucleotide sequence ID" value="NZ_BDDZ01000099.1"/>
</dbReference>
<evidence type="ECO:0000313" key="4">
    <source>
        <dbReference type="Proteomes" id="UP000236214"/>
    </source>
</evidence>
<dbReference type="PANTHER" id="PTHR43443:SF1">
    <property type="entry name" value="3-HEXULOSE-6-PHOSPHATE ISOMERASE"/>
    <property type="match status" value="1"/>
</dbReference>
<comment type="caution">
    <text evidence="3">The sequence shown here is derived from an EMBL/GenBank/DDBJ whole genome shotgun (WGS) entry which is preliminary data.</text>
</comment>